<dbReference type="InterPro" id="IPR014710">
    <property type="entry name" value="RmlC-like_jellyroll"/>
</dbReference>
<gene>
    <name evidence="5" type="ORF">PanWU01x14_225620</name>
</gene>
<dbReference type="EMBL" id="JXTB01000250">
    <property type="protein sequence ID" value="PON50120.1"/>
    <property type="molecule type" value="Genomic_DNA"/>
</dbReference>
<evidence type="ECO:0000256" key="3">
    <source>
        <dbReference type="SAM" id="Phobius"/>
    </source>
</evidence>
<dbReference type="AlphaFoldDB" id="A0A2P5BMZ0"/>
<dbReference type="PANTHER" id="PTHR45651">
    <property type="entry name" value="CYCLIC NUCLEOTIDE-GATED ION CHANNEL 15-RELATED-RELATED"/>
    <property type="match status" value="1"/>
</dbReference>
<dbReference type="STRING" id="3476.A0A2P5BMZ0"/>
<dbReference type="GO" id="GO:0034220">
    <property type="term" value="P:monoatomic ion transmembrane transport"/>
    <property type="evidence" value="ECO:0007669"/>
    <property type="project" value="UniProtKB-KW"/>
</dbReference>
<keyword evidence="3" id="KW-1133">Transmembrane helix</keyword>
<reference evidence="6" key="1">
    <citation type="submission" date="2016-06" db="EMBL/GenBank/DDBJ databases">
        <title>Parallel loss of symbiosis genes in relatives of nitrogen-fixing non-legume Parasponia.</title>
        <authorList>
            <person name="Van Velzen R."/>
            <person name="Holmer R."/>
            <person name="Bu F."/>
            <person name="Rutten L."/>
            <person name="Van Zeijl A."/>
            <person name="Liu W."/>
            <person name="Santuari L."/>
            <person name="Cao Q."/>
            <person name="Sharma T."/>
            <person name="Shen D."/>
            <person name="Roswanjaya Y."/>
            <person name="Wardhani T."/>
            <person name="Kalhor M.S."/>
            <person name="Jansen J."/>
            <person name="Van den Hoogen J."/>
            <person name="Gungor B."/>
            <person name="Hartog M."/>
            <person name="Hontelez J."/>
            <person name="Verver J."/>
            <person name="Yang W.-C."/>
            <person name="Schijlen E."/>
            <person name="Repin R."/>
            <person name="Schilthuizen M."/>
            <person name="Schranz E."/>
            <person name="Heidstra R."/>
            <person name="Miyata K."/>
            <person name="Fedorova E."/>
            <person name="Kohlen W."/>
            <person name="Bisseling T."/>
            <person name="Smit S."/>
            <person name="Geurts R."/>
        </authorList>
    </citation>
    <scope>NUCLEOTIDE SEQUENCE [LARGE SCALE GENOMIC DNA]</scope>
    <source>
        <strain evidence="6">cv. WU1-14</strain>
    </source>
</reference>
<feature type="transmembrane region" description="Helical" evidence="3">
    <location>
        <begin position="246"/>
        <end position="265"/>
    </location>
</feature>
<feature type="transmembrane region" description="Helical" evidence="3">
    <location>
        <begin position="73"/>
        <end position="98"/>
    </location>
</feature>
<dbReference type="CDD" id="cd00038">
    <property type="entry name" value="CAP_ED"/>
    <property type="match status" value="1"/>
</dbReference>
<evidence type="ECO:0000259" key="4">
    <source>
        <dbReference type="PROSITE" id="PS50042"/>
    </source>
</evidence>
<keyword evidence="6" id="KW-1185">Reference proteome</keyword>
<dbReference type="InterPro" id="IPR018490">
    <property type="entry name" value="cNMP-bd_dom_sf"/>
</dbReference>
<comment type="caution">
    <text evidence="5">The sequence shown here is derived from an EMBL/GenBank/DDBJ whole genome shotgun (WGS) entry which is preliminary data.</text>
</comment>
<keyword evidence="1" id="KW-0813">Transport</keyword>
<name>A0A2P5BMZ0_PARAD</name>
<accession>A0A2P5BMZ0</accession>
<evidence type="ECO:0000256" key="1">
    <source>
        <dbReference type="ARBA" id="ARBA00023286"/>
    </source>
</evidence>
<dbReference type="GO" id="GO:0016020">
    <property type="term" value="C:membrane"/>
    <property type="evidence" value="ECO:0007669"/>
    <property type="project" value="UniProtKB-SubCell"/>
</dbReference>
<keyword evidence="3" id="KW-0472">Membrane</keyword>
<feature type="transmembrane region" description="Helical" evidence="3">
    <location>
        <begin position="167"/>
        <end position="193"/>
    </location>
</feature>
<evidence type="ECO:0000313" key="5">
    <source>
        <dbReference type="EMBL" id="PON50120.1"/>
    </source>
</evidence>
<dbReference type="SUPFAM" id="SSF81324">
    <property type="entry name" value="Voltage-gated potassium channels"/>
    <property type="match status" value="1"/>
</dbReference>
<sequence length="725" mass="84360">MQHREVAPFTTGGATLELEAVQLELVSKSLDGNLNHDPKQFSKREFDQEHLWKKPRKSMKLMMREILDPHGPYLSMLNTIFLASWVIAVLTDPLFLYIPTLKKDQKCLKMDTNLKNVALVFRSITDFFYILHITFQLLIVFMPKGYLDLKGKGFLKYALSRARKTNWLYILIDLLAVLPVPQLVILVFFPGMAGPGFGSVSTRKFLLEMLLIFQYIPRSLQIYLSYEQLKKTRDAFTTPLWVRGTFNLFLYINASYILGSFWYFFSVQREMECWHIACKVHFACFPTNLVESCNNIDSYTRRNVTALDEFCPIDSPDTSIFDFGMYLAALQSGIVGSTDVPNKVLQGFWWGLRNLSSFGSNLQTSSNPWETCFAALLSMLGLLLFLYLIGNLQLYMQLATQRTEDKRYNKKVEIKRLMKAKEPDIQLWASTHKLREPEKVKSVIMTYMLDTLEKDRQLNFKQLQKKLLPYLLRDESSQEMGELDMGHLRIIHLKLEAIVSKAKRHHWENTEQTAQLWMLKNGIPRHIIPMIKKYVHYRLQNHKGDVDLVILLSVPVLEHNDDEVLEEMIKHLRPVTYAENSYIIRKGEPIGYMLFVTHGVVLVFGDESSNCVAKTKGDYYGDELVAWQLKSASYSDLPISTTHVQSHTRVEALILNAVDLKHALSKYWWKFPISTKYEEQLRKRFAADAIGEAWKRCLQRRQKDEHLGRWTVVRRRLRGATAWIH</sequence>
<dbReference type="InterPro" id="IPR000595">
    <property type="entry name" value="cNMP-bd_dom"/>
</dbReference>
<dbReference type="PANTHER" id="PTHR45651:SF68">
    <property type="entry name" value="ION TRANSPORT DOMAIN-CONTAINING PROTEIN"/>
    <property type="match status" value="1"/>
</dbReference>
<evidence type="ECO:0000256" key="2">
    <source>
        <dbReference type="ARBA" id="ARBA00023303"/>
    </source>
</evidence>
<dbReference type="SUPFAM" id="SSF51206">
    <property type="entry name" value="cAMP-binding domain-like"/>
    <property type="match status" value="1"/>
</dbReference>
<proteinExistence type="predicted"/>
<keyword evidence="2 5" id="KW-0407">Ion channel</keyword>
<dbReference type="OrthoDB" id="2021138at2759"/>
<keyword evidence="3" id="KW-0812">Transmembrane</keyword>
<organism evidence="5 6">
    <name type="scientific">Parasponia andersonii</name>
    <name type="common">Sponia andersonii</name>
    <dbReference type="NCBI Taxonomy" id="3476"/>
    <lineage>
        <taxon>Eukaryota</taxon>
        <taxon>Viridiplantae</taxon>
        <taxon>Streptophyta</taxon>
        <taxon>Embryophyta</taxon>
        <taxon>Tracheophyta</taxon>
        <taxon>Spermatophyta</taxon>
        <taxon>Magnoliopsida</taxon>
        <taxon>eudicotyledons</taxon>
        <taxon>Gunneridae</taxon>
        <taxon>Pentapetalae</taxon>
        <taxon>rosids</taxon>
        <taxon>fabids</taxon>
        <taxon>Rosales</taxon>
        <taxon>Cannabaceae</taxon>
        <taxon>Parasponia</taxon>
    </lineage>
</organism>
<feature type="transmembrane region" description="Helical" evidence="3">
    <location>
        <begin position="372"/>
        <end position="390"/>
    </location>
</feature>
<protein>
    <submittedName>
        <fullName evidence="5">Voltage dependent potassium channel</fullName>
    </submittedName>
</protein>
<feature type="domain" description="Cyclic nucleotide-binding" evidence="4">
    <location>
        <begin position="556"/>
        <end position="622"/>
    </location>
</feature>
<evidence type="ECO:0000313" key="6">
    <source>
        <dbReference type="Proteomes" id="UP000237105"/>
    </source>
</evidence>
<keyword evidence="1" id="KW-0406">Ion transport</keyword>
<keyword evidence="1" id="KW-1071">Ligand-gated ion channel</keyword>
<dbReference type="Proteomes" id="UP000237105">
    <property type="component" value="Unassembled WGS sequence"/>
</dbReference>
<dbReference type="Gene3D" id="2.60.120.10">
    <property type="entry name" value="Jelly Rolls"/>
    <property type="match status" value="1"/>
</dbReference>
<feature type="transmembrane region" description="Helical" evidence="3">
    <location>
        <begin position="119"/>
        <end position="142"/>
    </location>
</feature>
<dbReference type="PROSITE" id="PS50042">
    <property type="entry name" value="CNMP_BINDING_3"/>
    <property type="match status" value="1"/>
</dbReference>